<protein>
    <submittedName>
        <fullName evidence="3">Uncharacterized protein</fullName>
    </submittedName>
</protein>
<evidence type="ECO:0000256" key="1">
    <source>
        <dbReference type="SAM" id="MobiDB-lite"/>
    </source>
</evidence>
<dbReference type="VEuPathDB" id="ToxoDB:ENH_00031680"/>
<feature type="region of interest" description="Disordered" evidence="1">
    <location>
        <begin position="149"/>
        <end position="292"/>
    </location>
</feature>
<proteinExistence type="predicted"/>
<dbReference type="EMBL" id="HG724033">
    <property type="protein sequence ID" value="CDJ67082.1"/>
    <property type="molecule type" value="Genomic_DNA"/>
</dbReference>
<organism evidence="3 4">
    <name type="scientific">Eimeria necatrix</name>
    <dbReference type="NCBI Taxonomy" id="51315"/>
    <lineage>
        <taxon>Eukaryota</taxon>
        <taxon>Sar</taxon>
        <taxon>Alveolata</taxon>
        <taxon>Apicomplexa</taxon>
        <taxon>Conoidasida</taxon>
        <taxon>Coccidia</taxon>
        <taxon>Eucoccidiorida</taxon>
        <taxon>Eimeriorina</taxon>
        <taxon>Eimeriidae</taxon>
        <taxon>Eimeria</taxon>
    </lineage>
</organism>
<dbReference type="OrthoDB" id="348973at2759"/>
<feature type="signal peptide" evidence="2">
    <location>
        <begin position="1"/>
        <end position="21"/>
    </location>
</feature>
<name>U6MSB7_9EIME</name>
<dbReference type="AlphaFoldDB" id="U6MSB7"/>
<evidence type="ECO:0000313" key="3">
    <source>
        <dbReference type="EMBL" id="CDJ67082.1"/>
    </source>
</evidence>
<feature type="chain" id="PRO_5004673998" evidence="2">
    <location>
        <begin position="22"/>
        <end position="556"/>
    </location>
</feature>
<gene>
    <name evidence="3" type="ORF">ENH_00031680</name>
</gene>
<reference evidence="3" key="2">
    <citation type="submission" date="2013-10" db="EMBL/GenBank/DDBJ databases">
        <authorList>
            <person name="Aslett M."/>
        </authorList>
    </citation>
    <scope>NUCLEOTIDE SEQUENCE [LARGE SCALE GENOMIC DNA]</scope>
    <source>
        <strain evidence="3">Houghton</strain>
    </source>
</reference>
<feature type="compositionally biased region" description="Low complexity" evidence="1">
    <location>
        <begin position="149"/>
        <end position="181"/>
    </location>
</feature>
<keyword evidence="2" id="KW-0732">Signal</keyword>
<keyword evidence="4" id="KW-1185">Reference proteome</keyword>
<reference evidence="3" key="1">
    <citation type="submission" date="2013-10" db="EMBL/GenBank/DDBJ databases">
        <title>Genomic analysis of the causative agents of coccidiosis in chickens.</title>
        <authorList>
            <person name="Reid A.J."/>
            <person name="Blake D."/>
            <person name="Billington K."/>
            <person name="Browne H."/>
            <person name="Dunn M."/>
            <person name="Hung S."/>
            <person name="Kawahara F."/>
            <person name="Miranda-Saavedra D."/>
            <person name="Mourier T."/>
            <person name="Nagra H."/>
            <person name="Otto T.D."/>
            <person name="Rawlings N."/>
            <person name="Sanchez A."/>
            <person name="Sanders M."/>
            <person name="Subramaniam C."/>
            <person name="Tay Y."/>
            <person name="Dear P."/>
            <person name="Doerig C."/>
            <person name="Gruber A."/>
            <person name="Parkinson J."/>
            <person name="Shirley M."/>
            <person name="Wan K.L."/>
            <person name="Berriman M."/>
            <person name="Tomley F."/>
            <person name="Pain A."/>
        </authorList>
    </citation>
    <scope>NUCLEOTIDE SEQUENCE [LARGE SCALE GENOMIC DNA]</scope>
    <source>
        <strain evidence="3">Houghton</strain>
    </source>
</reference>
<sequence>MPHHVLAMGTVLAALGAKAAGSAVDPATFITTGAAPLGKGMGSALLSVKAGKAAAAAAAPAASSFLAHGGGDAATQAAAAGTSALAAKAPSAGALTGSAATASKGAATLLAKGNAGGAAAKAAAGPAGVQTAMLKTSQKVCLAKKKAAVAKVKPGGASGSSSAAKGSKAAAKAHKTSAGGKAAKGGEKSAGSKGGEAAHAKHAEGKGSGGGSHKEHESGHSQSSSSGPHHRHHQSHHTEGARGGGGGGNSGFPSTNDHSYSGDYGNGEGGYYGEEEVMPGSLGPSSKAGFLQVHQGPADAGSAATAASFTGTSHTATTATTAAHTGTAAAAAAAADHAADVATAVPPGDMGASVVDPSAAGGNLTGGDMGLSADPGAEAAAVEEVAAGPSKGSTILKGLMQGALGMEGSEDQGLLQSVSQQAGYNIFGSVLDNSPVLGGAAAIMGAAAMDPTAAGADYGMADVDTELVEEQTMAVAAFLPTLFGRLSGLGSPPKGPSTAKADSRLRRSDSAVSTVCSSDGALSDGSPNSYPEHLSARRVIRSRMDIRKISYAAFLC</sequence>
<feature type="compositionally biased region" description="Gly residues" evidence="1">
    <location>
        <begin position="241"/>
        <end position="250"/>
    </location>
</feature>
<evidence type="ECO:0000313" key="4">
    <source>
        <dbReference type="Proteomes" id="UP000030754"/>
    </source>
</evidence>
<evidence type="ECO:0000256" key="2">
    <source>
        <dbReference type="SAM" id="SignalP"/>
    </source>
</evidence>
<dbReference type="RefSeq" id="XP_013435549.1">
    <property type="nucleotide sequence ID" value="XM_013580095.1"/>
</dbReference>
<accession>U6MSB7</accession>
<dbReference type="Proteomes" id="UP000030754">
    <property type="component" value="Unassembled WGS sequence"/>
</dbReference>
<dbReference type="GeneID" id="25473333"/>
<feature type="compositionally biased region" description="Basic and acidic residues" evidence="1">
    <location>
        <begin position="196"/>
        <end position="205"/>
    </location>
</feature>